<evidence type="ECO:0000313" key="3">
    <source>
        <dbReference type="Proteomes" id="UP000318065"/>
    </source>
</evidence>
<evidence type="ECO:0000259" key="1">
    <source>
        <dbReference type="Pfam" id="PF05239"/>
    </source>
</evidence>
<gene>
    <name evidence="2" type="ORF">RxyAA322_16110</name>
</gene>
<dbReference type="OrthoDB" id="158915at2"/>
<proteinExistence type="predicted"/>
<protein>
    <recommendedName>
        <fullName evidence="1">PRC-barrel domain-containing protein</fullName>
    </recommendedName>
</protein>
<evidence type="ECO:0000313" key="2">
    <source>
        <dbReference type="EMBL" id="BBL79757.1"/>
    </source>
</evidence>
<dbReference type="Gene3D" id="2.30.30.240">
    <property type="entry name" value="PRC-barrel domain"/>
    <property type="match status" value="2"/>
</dbReference>
<dbReference type="Proteomes" id="UP000318065">
    <property type="component" value="Chromosome"/>
</dbReference>
<dbReference type="SUPFAM" id="SSF50346">
    <property type="entry name" value="PRC-barrel domain"/>
    <property type="match status" value="2"/>
</dbReference>
<feature type="domain" description="PRC-barrel" evidence="1">
    <location>
        <begin position="94"/>
        <end position="155"/>
    </location>
</feature>
<dbReference type="RefSeq" id="WP_143527798.1">
    <property type="nucleotide sequence ID" value="NZ_AP019791.1"/>
</dbReference>
<accession>A0A510HMT3</accession>
<dbReference type="EMBL" id="AP019791">
    <property type="protein sequence ID" value="BBL79757.1"/>
    <property type="molecule type" value="Genomic_DNA"/>
</dbReference>
<dbReference type="AlphaFoldDB" id="A0A510HMT3"/>
<dbReference type="InterPro" id="IPR011033">
    <property type="entry name" value="PRC_barrel-like_sf"/>
</dbReference>
<keyword evidence="3" id="KW-1185">Reference proteome</keyword>
<organism evidence="2 3">
    <name type="scientific">Rubrobacter xylanophilus</name>
    <dbReference type="NCBI Taxonomy" id="49319"/>
    <lineage>
        <taxon>Bacteria</taxon>
        <taxon>Bacillati</taxon>
        <taxon>Actinomycetota</taxon>
        <taxon>Rubrobacteria</taxon>
        <taxon>Rubrobacterales</taxon>
        <taxon>Rubrobacteraceae</taxon>
        <taxon>Rubrobacter</taxon>
    </lineage>
</organism>
<sequence length="167" mass="18060">MRTLHAVNGLFGKDVVVEDTGERRAKVEDVVFDGENRRVVALLVRGGLFGGRDFVRWEEISGLGDVVVVRAGAEFPRLRDDPEIRELHKNSQTITGTAVIHAGEKIGSVSDIFVDDSGAVAGYEVSRGLLSDLKGRRFLPVEQVEAAGKDAILARTAELPPAGEVVR</sequence>
<dbReference type="InterPro" id="IPR027275">
    <property type="entry name" value="PRC-brl_dom"/>
</dbReference>
<name>A0A510HMT3_9ACTN</name>
<dbReference type="Pfam" id="PF05239">
    <property type="entry name" value="PRC"/>
    <property type="match status" value="2"/>
</dbReference>
<reference evidence="2" key="1">
    <citation type="journal article" date="2019" name="Microbiol. Resour. Announc.">
        <title>Complete Genome Sequence of Rubrobacter xylanophilus Strain AA3-22, Isolated from Arima Onsen in Japan.</title>
        <authorList>
            <person name="Tomariguchi N."/>
            <person name="Miyazaki K."/>
        </authorList>
    </citation>
    <scope>NUCLEOTIDE SEQUENCE [LARGE SCALE GENOMIC DNA]</scope>
    <source>
        <strain evidence="2">AA3-22</strain>
    </source>
</reference>
<feature type="domain" description="PRC-barrel" evidence="1">
    <location>
        <begin position="8"/>
        <end position="74"/>
    </location>
</feature>